<dbReference type="PANTHER" id="PTHR37313">
    <property type="entry name" value="UPF0749 PROTEIN RV1825"/>
    <property type="match status" value="1"/>
</dbReference>
<dbReference type="Gene3D" id="3.30.70.1880">
    <property type="entry name" value="Protein of unknown function DUF881"/>
    <property type="match status" value="1"/>
</dbReference>
<keyword evidence="2" id="KW-0175">Coiled coil</keyword>
<dbReference type="PANTHER" id="PTHR37313:SF2">
    <property type="entry name" value="UPF0749 PROTEIN YLXX"/>
    <property type="match status" value="1"/>
</dbReference>
<dbReference type="AlphaFoldDB" id="A0A974XFT5"/>
<evidence type="ECO:0000313" key="5">
    <source>
        <dbReference type="Proteomes" id="UP000663499"/>
    </source>
</evidence>
<protein>
    <submittedName>
        <fullName evidence="4">DUF881 domain-containing protein</fullName>
    </submittedName>
</protein>
<feature type="transmembrane region" description="Helical" evidence="3">
    <location>
        <begin position="7"/>
        <end position="26"/>
    </location>
</feature>
<dbReference type="RefSeq" id="WP_207300257.1">
    <property type="nucleotide sequence ID" value="NZ_CP071444.1"/>
</dbReference>
<accession>A0A974XFT5</accession>
<keyword evidence="3" id="KW-1133">Transmembrane helix</keyword>
<keyword evidence="3" id="KW-0812">Transmembrane</keyword>
<dbReference type="InterPro" id="IPR010273">
    <property type="entry name" value="DUF881"/>
</dbReference>
<proteinExistence type="inferred from homology"/>
<evidence type="ECO:0000256" key="2">
    <source>
        <dbReference type="SAM" id="Coils"/>
    </source>
</evidence>
<dbReference type="Proteomes" id="UP000663499">
    <property type="component" value="Chromosome"/>
</dbReference>
<organism evidence="4 5">
    <name type="scientific">Alkalibacter rhizosphaerae</name>
    <dbReference type="NCBI Taxonomy" id="2815577"/>
    <lineage>
        <taxon>Bacteria</taxon>
        <taxon>Bacillati</taxon>
        <taxon>Bacillota</taxon>
        <taxon>Clostridia</taxon>
        <taxon>Eubacteriales</taxon>
        <taxon>Eubacteriaceae</taxon>
        <taxon>Alkalibacter</taxon>
    </lineage>
</organism>
<dbReference type="Pfam" id="PF05949">
    <property type="entry name" value="DUF881"/>
    <property type="match status" value="1"/>
</dbReference>
<keyword evidence="3" id="KW-0472">Membrane</keyword>
<sequence>MKWNRTKFFLFFIFAFLGIFISVFFMNTTREREGWTGIVTAKTIHSFQNEINQYKLRNEELEQKVDELQSRLDSYQVEEPDYDALENELYNELSKYDIITGKLDVAGQGVRIELADSTRILEPGENINNFIIHNSDVLEIINELKTNGAEIIAINGYRLTWDSKIDCAGPVIYVDDFVAGTPFIIEAIGDKEKLYAGLESQDSIVQLLRHWDIMVKVAEKDRIVIASRDNL</sequence>
<evidence type="ECO:0000256" key="3">
    <source>
        <dbReference type="SAM" id="Phobius"/>
    </source>
</evidence>
<dbReference type="KEGG" id="alka:J0B03_02220"/>
<name>A0A974XFT5_9FIRM</name>
<keyword evidence="5" id="KW-1185">Reference proteome</keyword>
<dbReference type="EMBL" id="CP071444">
    <property type="protein sequence ID" value="QSX08916.1"/>
    <property type="molecule type" value="Genomic_DNA"/>
</dbReference>
<comment type="similarity">
    <text evidence="1">Belongs to the UPF0749 family.</text>
</comment>
<feature type="coiled-coil region" evidence="2">
    <location>
        <begin position="44"/>
        <end position="78"/>
    </location>
</feature>
<evidence type="ECO:0000313" key="4">
    <source>
        <dbReference type="EMBL" id="QSX08916.1"/>
    </source>
</evidence>
<reference evidence="4" key="1">
    <citation type="submission" date="2021-03" db="EMBL/GenBank/DDBJ databases">
        <title>Alkalibacter marinus sp. nov., isolated from tidal flat sediment.</title>
        <authorList>
            <person name="Namirimu T."/>
            <person name="Yang J.-A."/>
            <person name="Yang S.-H."/>
            <person name="Kim Y.-J."/>
            <person name="Kwon K.K."/>
        </authorList>
    </citation>
    <scope>NUCLEOTIDE SEQUENCE</scope>
    <source>
        <strain evidence="4">ES005</strain>
    </source>
</reference>
<evidence type="ECO:0000256" key="1">
    <source>
        <dbReference type="ARBA" id="ARBA00009108"/>
    </source>
</evidence>
<gene>
    <name evidence="4" type="ORF">J0B03_02220</name>
</gene>